<dbReference type="AlphaFoldDB" id="A0A8B7Y624"/>
<proteinExistence type="predicted"/>
<evidence type="ECO:0000313" key="2">
    <source>
        <dbReference type="RefSeq" id="XP_022088653.1"/>
    </source>
</evidence>
<sequence length="435" mass="48780">MIGKEALKTGVGIVADTLDGQNVKTAAKKRTSILKGQWVQYNPLTNIVDSDYLDLAHTLINVKVKVVNINGADLGEGVPVAPVNLLLHSLFSEVDVTLNDKLVSSSSNAYPYRALLETLLTYGPPAKASQLTAALFYKDTAGKMDSGDPTAEEKFNKGLKRRYKLSEESRIIDMLGPIHGDIFFQDRFLLNGVNLKLKFHRSKNSFCLMAALPDTHYKVKIMEASLNLRKVVVSPTLALAHAKTLQSATAKYPLRRVEVKTFSIPLGNQSFSRENLFLGQIPRRVVIGMVDNAAFNGDYHKNPYNFKHYGLNYLGLYVDNEQTPWRPLQPKFSGKDEAYMMSYQTLYSGINTLFGDKGNQINREDYESEYSLFAFDLSPDLSSGSHFNLVKRNNMRLELKFAEALTTTVNVVVYSEFESILEVDESRNILIDYAN</sequence>
<dbReference type="KEGG" id="aplc:110978179"/>
<evidence type="ECO:0000313" key="1">
    <source>
        <dbReference type="Proteomes" id="UP000694845"/>
    </source>
</evidence>
<dbReference type="GeneID" id="110978179"/>
<dbReference type="InterPro" id="IPR000358">
    <property type="entry name" value="RNR_small_fam"/>
</dbReference>
<protein>
    <submittedName>
        <fullName evidence="2">Uncharacterized protein F54H12.2-like</fullName>
    </submittedName>
</protein>
<dbReference type="PANTHER" id="PTHR23409">
    <property type="entry name" value="RIBONUCLEOSIDE-DIPHOSPHATE REDUCTASE SMALL CHAIN"/>
    <property type="match status" value="1"/>
</dbReference>
<accession>A0A8B7Y624</accession>
<dbReference type="OMA" id="WAVIELI"/>
<dbReference type="GO" id="GO:0005829">
    <property type="term" value="C:cytosol"/>
    <property type="evidence" value="ECO:0007669"/>
    <property type="project" value="TreeGrafter"/>
</dbReference>
<dbReference type="OrthoDB" id="5975932at2759"/>
<dbReference type="Proteomes" id="UP000694845">
    <property type="component" value="Unplaced"/>
</dbReference>
<keyword evidence="1" id="KW-1185">Reference proteome</keyword>
<dbReference type="GO" id="GO:0004748">
    <property type="term" value="F:ribonucleoside-diphosphate reductase activity, thioredoxin disulfide as acceptor"/>
    <property type="evidence" value="ECO:0007669"/>
    <property type="project" value="TreeGrafter"/>
</dbReference>
<reference evidence="2" key="1">
    <citation type="submission" date="2025-08" db="UniProtKB">
        <authorList>
            <consortium name="RefSeq"/>
        </authorList>
    </citation>
    <scope>IDENTIFICATION</scope>
</reference>
<dbReference type="PANTHER" id="PTHR23409:SF21">
    <property type="entry name" value="CAPSID PROTEIN"/>
    <property type="match status" value="1"/>
</dbReference>
<gene>
    <name evidence="2" type="primary">LOC110978179</name>
</gene>
<name>A0A8B7Y624_ACAPL</name>
<dbReference type="RefSeq" id="XP_022088653.1">
    <property type="nucleotide sequence ID" value="XM_022232961.1"/>
</dbReference>
<dbReference type="GO" id="GO:0009263">
    <property type="term" value="P:deoxyribonucleotide biosynthetic process"/>
    <property type="evidence" value="ECO:0007669"/>
    <property type="project" value="InterPro"/>
</dbReference>
<organism evidence="1 2">
    <name type="scientific">Acanthaster planci</name>
    <name type="common">Crown-of-thorns starfish</name>
    <dbReference type="NCBI Taxonomy" id="133434"/>
    <lineage>
        <taxon>Eukaryota</taxon>
        <taxon>Metazoa</taxon>
        <taxon>Echinodermata</taxon>
        <taxon>Eleutherozoa</taxon>
        <taxon>Asterozoa</taxon>
        <taxon>Asteroidea</taxon>
        <taxon>Valvatacea</taxon>
        <taxon>Valvatida</taxon>
        <taxon>Acanthasteridae</taxon>
        <taxon>Acanthaster</taxon>
    </lineage>
</organism>